<keyword evidence="3" id="KW-1185">Reference proteome</keyword>
<organism evidence="2 3">
    <name type="scientific">Formimonas warabiya</name>
    <dbReference type="NCBI Taxonomy" id="1761012"/>
    <lineage>
        <taxon>Bacteria</taxon>
        <taxon>Bacillati</taxon>
        <taxon>Bacillota</taxon>
        <taxon>Clostridia</taxon>
        <taxon>Eubacteriales</taxon>
        <taxon>Peptococcaceae</taxon>
        <taxon>Candidatus Formimonas</taxon>
    </lineage>
</organism>
<keyword evidence="1" id="KW-1133">Transmembrane helix</keyword>
<dbReference type="KEGG" id="fwa:DCMF_20580"/>
<keyword evidence="1" id="KW-0472">Membrane</keyword>
<dbReference type="OrthoDB" id="3255669at2"/>
<dbReference type="AlphaFoldDB" id="A0A3G1KWR4"/>
<evidence type="ECO:0000256" key="1">
    <source>
        <dbReference type="SAM" id="Phobius"/>
    </source>
</evidence>
<name>A0A3G1KWR4_FORW1</name>
<proteinExistence type="predicted"/>
<protein>
    <submittedName>
        <fullName evidence="2">Uncharacterized protein</fullName>
    </submittedName>
</protein>
<evidence type="ECO:0000313" key="2">
    <source>
        <dbReference type="EMBL" id="ATW26837.1"/>
    </source>
</evidence>
<gene>
    <name evidence="2" type="ORF">DCMF_20580</name>
</gene>
<dbReference type="EMBL" id="CP017634">
    <property type="protein sequence ID" value="ATW26837.1"/>
    <property type="molecule type" value="Genomic_DNA"/>
</dbReference>
<keyword evidence="1" id="KW-0812">Transmembrane</keyword>
<reference evidence="2 3" key="1">
    <citation type="submission" date="2016-10" db="EMBL/GenBank/DDBJ databases">
        <title>Complete Genome Sequence of Peptococcaceae strain DCMF.</title>
        <authorList>
            <person name="Edwards R.J."/>
            <person name="Holland S.I."/>
            <person name="Deshpande N.P."/>
            <person name="Wong Y.K."/>
            <person name="Ertan H."/>
            <person name="Manefield M."/>
            <person name="Russell T.L."/>
            <person name="Lee M.J."/>
        </authorList>
    </citation>
    <scope>NUCLEOTIDE SEQUENCE [LARGE SCALE GENOMIC DNA]</scope>
    <source>
        <strain evidence="2 3">DCMF</strain>
    </source>
</reference>
<accession>A0A3G1KWR4</accession>
<feature type="transmembrane region" description="Helical" evidence="1">
    <location>
        <begin position="219"/>
        <end position="238"/>
    </location>
</feature>
<dbReference type="RefSeq" id="WP_148136163.1">
    <property type="nucleotide sequence ID" value="NZ_CP017634.1"/>
</dbReference>
<dbReference type="Proteomes" id="UP000323521">
    <property type="component" value="Chromosome"/>
</dbReference>
<evidence type="ECO:0000313" key="3">
    <source>
        <dbReference type="Proteomes" id="UP000323521"/>
    </source>
</evidence>
<feature type="transmembrane region" description="Helical" evidence="1">
    <location>
        <begin position="6"/>
        <end position="27"/>
    </location>
</feature>
<feature type="transmembrane region" description="Helical" evidence="1">
    <location>
        <begin position="258"/>
        <end position="280"/>
    </location>
</feature>
<sequence length="295" mass="34075">MIFFTLFKRILAVLALIALILVVYLLWARPYQLNWGATDQERKQTMPGDQLEPQPEFFATRAITISGTPEEIWPWLIQMGYCRAGYYGYDILENQGSPRGIRSADRILPEFQQFKAGDEVPISPIARMVFYAIEPNRYLIWTGTNHQGSFLWALYPVDKSHTRLVSRIRWSFHWTQPSLLMLDFFTEFTDYLAVREILHGVKGRVEDQIEPMAKQNTEVAIYGATALIFLVTLFLLLIRPLTWYRWLTGLAGGIVWLITWYAPVSIWMGVGLELLVLWMINVKVVRGRLSGGQVP</sequence>